<evidence type="ECO:0000256" key="7">
    <source>
        <dbReference type="ARBA" id="ARBA00023237"/>
    </source>
</evidence>
<name>A0A344TJX4_9BACT</name>
<evidence type="ECO:0000256" key="1">
    <source>
        <dbReference type="ARBA" id="ARBA00004442"/>
    </source>
</evidence>
<evidence type="ECO:0000313" key="9">
    <source>
        <dbReference type="Proteomes" id="UP000251993"/>
    </source>
</evidence>
<keyword evidence="3" id="KW-0813">Transport</keyword>
<dbReference type="Proteomes" id="UP000251993">
    <property type="component" value="Chromosome"/>
</dbReference>
<evidence type="ECO:0008006" key="10">
    <source>
        <dbReference type="Google" id="ProtNLM"/>
    </source>
</evidence>
<dbReference type="GO" id="GO:0015288">
    <property type="term" value="F:porin activity"/>
    <property type="evidence" value="ECO:0007669"/>
    <property type="project" value="TreeGrafter"/>
</dbReference>
<dbReference type="Gene3D" id="1.20.1600.10">
    <property type="entry name" value="Outer membrane efflux proteins (OEP)"/>
    <property type="match status" value="1"/>
</dbReference>
<evidence type="ECO:0000256" key="5">
    <source>
        <dbReference type="ARBA" id="ARBA00022692"/>
    </source>
</evidence>
<gene>
    <name evidence="8" type="ORF">DR864_14900</name>
</gene>
<comment type="subcellular location">
    <subcellularLocation>
        <location evidence="1">Cell outer membrane</location>
    </subcellularLocation>
</comment>
<keyword evidence="5" id="KW-0812">Transmembrane</keyword>
<dbReference type="GO" id="GO:0015562">
    <property type="term" value="F:efflux transmembrane transporter activity"/>
    <property type="evidence" value="ECO:0007669"/>
    <property type="project" value="InterPro"/>
</dbReference>
<sequence>MNKINLYKFSLKNCPRPMRNLVFQFGQRQTGQRQTGQRQALPLRFCAFCLFLSISLHGQTTQLTLSEVVEMAKNQSISARQASTTKETKYWEYRTFLSNYKPQLTLSGNLPAFSRSFIEVRQPDGTIQFQPIRNNNSSLNLSLSQSIAATGGSIYATSQLQRFDDFDRKNTLYNGTPFAVGYLQPLLRFNSFKWDKKIEPLKFNESQQTYIESLEQIALRASGLFFDLLLAQVNLQIAETNLTNTQNILKVANEKYELGKNTRNEILQLQLELLKARKAVGVSKRDLEVASLNLKAYIGLQAEGKIELQTPVQPAALTLSSERAIEQAFANRSDAIAFGRRTLEAERAVAKAKGDNGLNATLTATLGFSNRGITVPELYRKPQDQQTVELQLDIPILDWGRSKSRTKTAEAQRQLTQYTVEQDKQNFQQEIYTQVTLFEMLRDQLSLTVQADSIASEKYRIAQDRYVLGNLSITDLSISFTEKDQAKRDYIYALRDYWGAYYKLRQLTLYDFETESKLK</sequence>
<keyword evidence="7" id="KW-0998">Cell outer membrane</keyword>
<dbReference type="KEGG" id="run:DR864_14900"/>
<reference evidence="8 9" key="1">
    <citation type="submission" date="2018-07" db="EMBL/GenBank/DDBJ databases">
        <title>Genome sequencing of Runella.</title>
        <authorList>
            <person name="Baek M.-G."/>
            <person name="Yi H."/>
        </authorList>
    </citation>
    <scope>NUCLEOTIDE SEQUENCE [LARGE SCALE GENOMIC DNA]</scope>
    <source>
        <strain evidence="8 9">HYN0085</strain>
    </source>
</reference>
<protein>
    <recommendedName>
        <fullName evidence="10">TolC family protein</fullName>
    </recommendedName>
</protein>
<accession>A0A344TJX4</accession>
<dbReference type="OrthoDB" id="940457at2"/>
<dbReference type="Pfam" id="PF02321">
    <property type="entry name" value="OEP"/>
    <property type="match status" value="1"/>
</dbReference>
<evidence type="ECO:0000256" key="2">
    <source>
        <dbReference type="ARBA" id="ARBA00007613"/>
    </source>
</evidence>
<evidence type="ECO:0000313" key="8">
    <source>
        <dbReference type="EMBL" id="AXE18945.1"/>
    </source>
</evidence>
<dbReference type="AlphaFoldDB" id="A0A344TJX4"/>
<organism evidence="8 9">
    <name type="scientific">Runella rosea</name>
    <dbReference type="NCBI Taxonomy" id="2259595"/>
    <lineage>
        <taxon>Bacteria</taxon>
        <taxon>Pseudomonadati</taxon>
        <taxon>Bacteroidota</taxon>
        <taxon>Cytophagia</taxon>
        <taxon>Cytophagales</taxon>
        <taxon>Spirosomataceae</taxon>
        <taxon>Runella</taxon>
    </lineage>
</organism>
<dbReference type="EMBL" id="CP030850">
    <property type="protein sequence ID" value="AXE18945.1"/>
    <property type="molecule type" value="Genomic_DNA"/>
</dbReference>
<keyword evidence="9" id="KW-1185">Reference proteome</keyword>
<dbReference type="GO" id="GO:1990281">
    <property type="term" value="C:efflux pump complex"/>
    <property type="evidence" value="ECO:0007669"/>
    <property type="project" value="TreeGrafter"/>
</dbReference>
<keyword evidence="6" id="KW-0472">Membrane</keyword>
<comment type="similarity">
    <text evidence="2">Belongs to the outer membrane factor (OMF) (TC 1.B.17) family.</text>
</comment>
<evidence type="ECO:0000256" key="4">
    <source>
        <dbReference type="ARBA" id="ARBA00022452"/>
    </source>
</evidence>
<dbReference type="InterPro" id="IPR051906">
    <property type="entry name" value="TolC-like"/>
</dbReference>
<dbReference type="GO" id="GO:0009279">
    <property type="term" value="C:cell outer membrane"/>
    <property type="evidence" value="ECO:0007669"/>
    <property type="project" value="UniProtKB-SubCell"/>
</dbReference>
<keyword evidence="4" id="KW-1134">Transmembrane beta strand</keyword>
<dbReference type="PANTHER" id="PTHR30026">
    <property type="entry name" value="OUTER MEMBRANE PROTEIN TOLC"/>
    <property type="match status" value="1"/>
</dbReference>
<dbReference type="InterPro" id="IPR003423">
    <property type="entry name" value="OMP_efflux"/>
</dbReference>
<evidence type="ECO:0000256" key="3">
    <source>
        <dbReference type="ARBA" id="ARBA00022448"/>
    </source>
</evidence>
<evidence type="ECO:0000256" key="6">
    <source>
        <dbReference type="ARBA" id="ARBA00023136"/>
    </source>
</evidence>
<dbReference type="PANTHER" id="PTHR30026:SF20">
    <property type="entry name" value="OUTER MEMBRANE PROTEIN TOLC"/>
    <property type="match status" value="1"/>
</dbReference>
<proteinExistence type="inferred from homology"/>
<dbReference type="SUPFAM" id="SSF56954">
    <property type="entry name" value="Outer membrane efflux proteins (OEP)"/>
    <property type="match status" value="1"/>
</dbReference>